<gene>
    <name evidence="2" type="ORF">OERS_34000</name>
    <name evidence="1" type="ORF">OJAG_05280</name>
</gene>
<name>A0A163STV7_9CELL</name>
<dbReference type="Gene3D" id="2.60.300.12">
    <property type="entry name" value="HesB-like domain"/>
    <property type="match status" value="1"/>
</dbReference>
<dbReference type="EMBL" id="MAQA01000052">
    <property type="protein sequence ID" value="OCI29899.1"/>
    <property type="molecule type" value="Genomic_DNA"/>
</dbReference>
<comment type="caution">
    <text evidence="1">The sequence shown here is derived from an EMBL/GenBank/DDBJ whole genome shotgun (WGS) entry which is preliminary data.</text>
</comment>
<evidence type="ECO:0000313" key="4">
    <source>
        <dbReference type="Proteomes" id="UP000093412"/>
    </source>
</evidence>
<dbReference type="InterPro" id="IPR035903">
    <property type="entry name" value="HesB-like_dom_sf"/>
</dbReference>
<protein>
    <recommendedName>
        <fullName evidence="5">Iron-sulfur cluster biosynthesis</fullName>
    </recommendedName>
</protein>
<dbReference type="EMBL" id="LRIE01000042">
    <property type="protein sequence ID" value="KZM36759.1"/>
    <property type="molecule type" value="Genomic_DNA"/>
</dbReference>
<reference evidence="1 3" key="1">
    <citation type="submission" date="2016-01" db="EMBL/GenBank/DDBJ databases">
        <title>Genome sequence of Oerskovia enterophila VJag, an agar and cellulose degrading bacterium.</title>
        <authorList>
            <person name="Poehlein A."/>
            <person name="Jag V."/>
            <person name="Bengelsdorf F."/>
            <person name="Duerre P."/>
            <person name="Daniel R."/>
        </authorList>
    </citation>
    <scope>NUCLEOTIDE SEQUENCE [LARGE SCALE GENOMIC DNA]</scope>
    <source>
        <strain evidence="1 3">VJag</strain>
    </source>
</reference>
<reference evidence="2 4" key="2">
    <citation type="submission" date="2016-06" db="EMBL/GenBank/DDBJ databases">
        <title>Genome sequence of Oerskovia enterophila DSM 43852.</title>
        <authorList>
            <person name="Poehlein A."/>
            <person name="Jag V."/>
            <person name="Bengelsdorf F.R."/>
            <person name="Daniel R."/>
            <person name="Duerre P."/>
        </authorList>
    </citation>
    <scope>NUCLEOTIDE SEQUENCE [LARGE SCALE GENOMIC DNA]</scope>
    <source>
        <strain evidence="2 4">DSM 43852</strain>
    </source>
</reference>
<sequence>MLTLTDNARDAVQDLTTRAGVPDGGGLRIAESAPQSGDFELALVPSPLPDDTVVESGEARVFVEPTTSIALANLTLDTDPRATEGPGFVLTPQA</sequence>
<dbReference type="OrthoDB" id="4868950at2"/>
<evidence type="ECO:0000313" key="2">
    <source>
        <dbReference type="EMBL" id="OCI29899.1"/>
    </source>
</evidence>
<organism evidence="1 3">
    <name type="scientific">Oerskovia enterophila</name>
    <dbReference type="NCBI Taxonomy" id="43678"/>
    <lineage>
        <taxon>Bacteria</taxon>
        <taxon>Bacillati</taxon>
        <taxon>Actinomycetota</taxon>
        <taxon>Actinomycetes</taxon>
        <taxon>Micrococcales</taxon>
        <taxon>Cellulomonadaceae</taxon>
        <taxon>Oerskovia</taxon>
    </lineage>
</organism>
<dbReference type="Proteomes" id="UP000093412">
    <property type="component" value="Unassembled WGS sequence"/>
</dbReference>
<evidence type="ECO:0008006" key="5">
    <source>
        <dbReference type="Google" id="ProtNLM"/>
    </source>
</evidence>
<dbReference type="RefSeq" id="WP_068627198.1">
    <property type="nucleotide sequence ID" value="NZ_JBEPRG010000006.1"/>
</dbReference>
<dbReference type="Proteomes" id="UP000076447">
    <property type="component" value="Unassembled WGS sequence"/>
</dbReference>
<evidence type="ECO:0000313" key="1">
    <source>
        <dbReference type="EMBL" id="KZM36759.1"/>
    </source>
</evidence>
<accession>A0A163STV7</accession>
<dbReference type="AlphaFoldDB" id="A0A163STV7"/>
<dbReference type="SUPFAM" id="SSF89360">
    <property type="entry name" value="HesB-like domain"/>
    <property type="match status" value="1"/>
</dbReference>
<evidence type="ECO:0000313" key="3">
    <source>
        <dbReference type="Proteomes" id="UP000076447"/>
    </source>
</evidence>
<keyword evidence="4" id="KW-1185">Reference proteome</keyword>
<dbReference type="STRING" id="43678.OJAG_05280"/>
<proteinExistence type="predicted"/>
<dbReference type="PATRIC" id="fig|43678.3.peg.563"/>